<gene>
    <name evidence="2" type="ORF">NDU88_002715</name>
</gene>
<evidence type="ECO:0000313" key="2">
    <source>
        <dbReference type="EMBL" id="KAJ1136298.1"/>
    </source>
</evidence>
<dbReference type="EMBL" id="JANPWB010000010">
    <property type="protein sequence ID" value="KAJ1136298.1"/>
    <property type="molecule type" value="Genomic_DNA"/>
</dbReference>
<sequence>MCLTGLHCCCCTPIDVTDAIATAVSSGTCCGEDAVVRVCPRPRSHLRDAPQLTGAAGGRGQPDQGFAAHDAASAKRSGRPRSVFRPRSGLGGALGREVVPFSDGGMSERLEALEPQRDPAGPGGIRALELDPIPTLIILRVTRPRELQRQVKPSAPLLSTDYFPYHDGREEQKHRIKTTRKKTNKSKRIVVSDGSLIL</sequence>
<evidence type="ECO:0000256" key="1">
    <source>
        <dbReference type="SAM" id="MobiDB-lite"/>
    </source>
</evidence>
<comment type="caution">
    <text evidence="2">The sequence shown here is derived from an EMBL/GenBank/DDBJ whole genome shotgun (WGS) entry which is preliminary data.</text>
</comment>
<reference evidence="2" key="1">
    <citation type="journal article" date="2022" name="bioRxiv">
        <title>Sequencing and chromosome-scale assembly of the giantPleurodeles waltlgenome.</title>
        <authorList>
            <person name="Brown T."/>
            <person name="Elewa A."/>
            <person name="Iarovenko S."/>
            <person name="Subramanian E."/>
            <person name="Araus A.J."/>
            <person name="Petzold A."/>
            <person name="Susuki M."/>
            <person name="Suzuki K.-i.T."/>
            <person name="Hayashi T."/>
            <person name="Toyoda A."/>
            <person name="Oliveira C."/>
            <person name="Osipova E."/>
            <person name="Leigh N.D."/>
            <person name="Simon A."/>
            <person name="Yun M.H."/>
        </authorList>
    </citation>
    <scope>NUCLEOTIDE SEQUENCE</scope>
    <source>
        <strain evidence="2">20211129_DDA</strain>
        <tissue evidence="2">Liver</tissue>
    </source>
</reference>
<dbReference type="AlphaFoldDB" id="A0AAV7Q7H8"/>
<organism evidence="2 3">
    <name type="scientific">Pleurodeles waltl</name>
    <name type="common">Iberian ribbed newt</name>
    <dbReference type="NCBI Taxonomy" id="8319"/>
    <lineage>
        <taxon>Eukaryota</taxon>
        <taxon>Metazoa</taxon>
        <taxon>Chordata</taxon>
        <taxon>Craniata</taxon>
        <taxon>Vertebrata</taxon>
        <taxon>Euteleostomi</taxon>
        <taxon>Amphibia</taxon>
        <taxon>Batrachia</taxon>
        <taxon>Caudata</taxon>
        <taxon>Salamandroidea</taxon>
        <taxon>Salamandridae</taxon>
        <taxon>Pleurodelinae</taxon>
        <taxon>Pleurodeles</taxon>
    </lineage>
</organism>
<protein>
    <submittedName>
        <fullName evidence="2">Uncharacterized protein</fullName>
    </submittedName>
</protein>
<evidence type="ECO:0000313" key="3">
    <source>
        <dbReference type="Proteomes" id="UP001066276"/>
    </source>
</evidence>
<name>A0AAV7Q7H8_PLEWA</name>
<keyword evidence="3" id="KW-1185">Reference proteome</keyword>
<proteinExistence type="predicted"/>
<dbReference type="Proteomes" id="UP001066276">
    <property type="component" value="Chromosome 6"/>
</dbReference>
<feature type="region of interest" description="Disordered" evidence="1">
    <location>
        <begin position="46"/>
        <end position="89"/>
    </location>
</feature>
<accession>A0AAV7Q7H8</accession>